<keyword evidence="2" id="KW-1185">Reference proteome</keyword>
<accession>A0A8X6S6H0</accession>
<proteinExistence type="predicted"/>
<protein>
    <submittedName>
        <fullName evidence="1">Uncharacterized protein</fullName>
    </submittedName>
</protein>
<comment type="caution">
    <text evidence="1">The sequence shown here is derived from an EMBL/GenBank/DDBJ whole genome shotgun (WGS) entry which is preliminary data.</text>
</comment>
<organism evidence="1 2">
    <name type="scientific">Trichonephila clavipes</name>
    <name type="common">Golden silk orbweaver</name>
    <name type="synonym">Nephila clavipes</name>
    <dbReference type="NCBI Taxonomy" id="2585209"/>
    <lineage>
        <taxon>Eukaryota</taxon>
        <taxon>Metazoa</taxon>
        <taxon>Ecdysozoa</taxon>
        <taxon>Arthropoda</taxon>
        <taxon>Chelicerata</taxon>
        <taxon>Arachnida</taxon>
        <taxon>Araneae</taxon>
        <taxon>Araneomorphae</taxon>
        <taxon>Entelegynae</taxon>
        <taxon>Araneoidea</taxon>
        <taxon>Nephilidae</taxon>
        <taxon>Trichonephila</taxon>
    </lineage>
</organism>
<evidence type="ECO:0000313" key="2">
    <source>
        <dbReference type="Proteomes" id="UP000887159"/>
    </source>
</evidence>
<sequence length="92" mass="10559">MENLLSIPISSCQEAVEQFWLLTEQDCLLKHIHRIGKWFSPIDGRSPVPRDCYCNFYICPVVVYKERNFLGASLTPPKRVTCSHASKKALHP</sequence>
<name>A0A8X6S6H0_TRICX</name>
<dbReference type="AlphaFoldDB" id="A0A8X6S6H0"/>
<dbReference type="Proteomes" id="UP000887159">
    <property type="component" value="Unassembled WGS sequence"/>
</dbReference>
<gene>
    <name evidence="1" type="ORF">TNCV_4550991</name>
</gene>
<dbReference type="EMBL" id="BMAU01021241">
    <property type="protein sequence ID" value="GFY03762.1"/>
    <property type="molecule type" value="Genomic_DNA"/>
</dbReference>
<reference evidence="1" key="1">
    <citation type="submission" date="2020-08" db="EMBL/GenBank/DDBJ databases">
        <title>Multicomponent nature underlies the extraordinary mechanical properties of spider dragline silk.</title>
        <authorList>
            <person name="Kono N."/>
            <person name="Nakamura H."/>
            <person name="Mori M."/>
            <person name="Yoshida Y."/>
            <person name="Ohtoshi R."/>
            <person name="Malay A.D."/>
            <person name="Moran D.A.P."/>
            <person name="Tomita M."/>
            <person name="Numata K."/>
            <person name="Arakawa K."/>
        </authorList>
    </citation>
    <scope>NUCLEOTIDE SEQUENCE</scope>
</reference>
<evidence type="ECO:0000313" key="1">
    <source>
        <dbReference type="EMBL" id="GFY03762.1"/>
    </source>
</evidence>